<dbReference type="Gene3D" id="2.120.10.30">
    <property type="entry name" value="TolB, C-terminal domain"/>
    <property type="match status" value="1"/>
</dbReference>
<proteinExistence type="predicted"/>
<sequence>MVLYNSKTDETKLYTASEKGIQSPHFGKNADQIFLAANPRLNSDPTNSDANTGTFVSHLYKCNITNDSCDRQFDFPGNIRASAELSDGNILFSGGTPSNMADPFAPKAVFVGYRDFEFYLFDQRTKATEKLTGINAIVLAPISVAGRRVAFQMDSRFRRFKSEIYLATLNSDNQFEDLVEAITEPFISYGTKPNLRPSLSPDGRHLVFEAATSRSETRGYVYVFVIADVQTKSVVEVFAPMETGNANNLSMPVFIDDTTIRYIQLERGEYSLWQYSLQSGEPELIKRLKISDIALIERINISR</sequence>
<protein>
    <submittedName>
        <fullName evidence="1">Uncharacterized protein</fullName>
    </submittedName>
</protein>
<evidence type="ECO:0000313" key="1">
    <source>
        <dbReference type="EMBL" id="GHB30294.1"/>
    </source>
</evidence>
<evidence type="ECO:0000313" key="2">
    <source>
        <dbReference type="Proteomes" id="UP000637980"/>
    </source>
</evidence>
<gene>
    <name evidence="1" type="ORF">GCM10007094_18380</name>
</gene>
<dbReference type="InterPro" id="IPR011042">
    <property type="entry name" value="6-blade_b-propeller_TolB-like"/>
</dbReference>
<keyword evidence="2" id="KW-1185">Reference proteome</keyword>
<dbReference type="SUPFAM" id="SSF82171">
    <property type="entry name" value="DPP6 N-terminal domain-like"/>
    <property type="match status" value="1"/>
</dbReference>
<dbReference type="EMBL" id="BMXE01000003">
    <property type="protein sequence ID" value="GHB30294.1"/>
    <property type="molecule type" value="Genomic_DNA"/>
</dbReference>
<organism evidence="1 2">
    <name type="scientific">Pseudovibrio japonicus</name>
    <dbReference type="NCBI Taxonomy" id="366534"/>
    <lineage>
        <taxon>Bacteria</taxon>
        <taxon>Pseudomonadati</taxon>
        <taxon>Pseudomonadota</taxon>
        <taxon>Alphaproteobacteria</taxon>
        <taxon>Hyphomicrobiales</taxon>
        <taxon>Stappiaceae</taxon>
        <taxon>Pseudovibrio</taxon>
    </lineage>
</organism>
<dbReference type="Proteomes" id="UP000637980">
    <property type="component" value="Unassembled WGS sequence"/>
</dbReference>
<comment type="caution">
    <text evidence="1">The sequence shown here is derived from an EMBL/GenBank/DDBJ whole genome shotgun (WGS) entry which is preliminary data.</text>
</comment>
<reference evidence="2" key="1">
    <citation type="journal article" date="2019" name="Int. J. Syst. Evol. Microbiol.">
        <title>The Global Catalogue of Microorganisms (GCM) 10K type strain sequencing project: providing services to taxonomists for standard genome sequencing and annotation.</title>
        <authorList>
            <consortium name="The Broad Institute Genomics Platform"/>
            <consortium name="The Broad Institute Genome Sequencing Center for Infectious Disease"/>
            <person name="Wu L."/>
            <person name="Ma J."/>
        </authorList>
    </citation>
    <scope>NUCLEOTIDE SEQUENCE [LARGE SCALE GENOMIC DNA]</scope>
    <source>
        <strain evidence="2">KCTC 12861</strain>
    </source>
</reference>
<name>A0ABQ3ECE5_9HYPH</name>
<accession>A0ABQ3ECE5</accession>